<sequence length="86" mass="10052">MCFLFQSPRRRNLVLPLGEQSTDSRPCMQCLRTMDDLLMVVVEGKVGVFAWFRHLIRESCLLLDHQFQVRLRSGVRNLRVFIPSTS</sequence>
<proteinExistence type="predicted"/>
<evidence type="ECO:0000313" key="1">
    <source>
        <dbReference type="EMBL" id="GMN43753.1"/>
    </source>
</evidence>
<evidence type="ECO:0000313" key="2">
    <source>
        <dbReference type="Proteomes" id="UP001187192"/>
    </source>
</evidence>
<dbReference type="Proteomes" id="UP001187192">
    <property type="component" value="Unassembled WGS sequence"/>
</dbReference>
<gene>
    <name evidence="1" type="ORF">TIFTF001_012963</name>
</gene>
<protein>
    <submittedName>
        <fullName evidence="1">Uncharacterized protein</fullName>
    </submittedName>
</protein>
<dbReference type="EMBL" id="BTGU01000017">
    <property type="protein sequence ID" value="GMN43753.1"/>
    <property type="molecule type" value="Genomic_DNA"/>
</dbReference>
<reference evidence="1" key="1">
    <citation type="submission" date="2023-07" db="EMBL/GenBank/DDBJ databases">
        <title>draft genome sequence of fig (Ficus carica).</title>
        <authorList>
            <person name="Takahashi T."/>
            <person name="Nishimura K."/>
        </authorList>
    </citation>
    <scope>NUCLEOTIDE SEQUENCE</scope>
</reference>
<dbReference type="AlphaFoldDB" id="A0AA88ADA7"/>
<keyword evidence="2" id="KW-1185">Reference proteome</keyword>
<comment type="caution">
    <text evidence="1">The sequence shown here is derived from an EMBL/GenBank/DDBJ whole genome shotgun (WGS) entry which is preliminary data.</text>
</comment>
<accession>A0AA88ADA7</accession>
<name>A0AA88ADA7_FICCA</name>
<organism evidence="1 2">
    <name type="scientific">Ficus carica</name>
    <name type="common">Common fig</name>
    <dbReference type="NCBI Taxonomy" id="3494"/>
    <lineage>
        <taxon>Eukaryota</taxon>
        <taxon>Viridiplantae</taxon>
        <taxon>Streptophyta</taxon>
        <taxon>Embryophyta</taxon>
        <taxon>Tracheophyta</taxon>
        <taxon>Spermatophyta</taxon>
        <taxon>Magnoliopsida</taxon>
        <taxon>eudicotyledons</taxon>
        <taxon>Gunneridae</taxon>
        <taxon>Pentapetalae</taxon>
        <taxon>rosids</taxon>
        <taxon>fabids</taxon>
        <taxon>Rosales</taxon>
        <taxon>Moraceae</taxon>
        <taxon>Ficeae</taxon>
        <taxon>Ficus</taxon>
    </lineage>
</organism>